<keyword evidence="3" id="KW-0862">Zinc</keyword>
<dbReference type="PROSITE" id="PS50157">
    <property type="entry name" value="ZINC_FINGER_C2H2_2"/>
    <property type="match status" value="2"/>
</dbReference>
<dbReference type="GO" id="GO:0000978">
    <property type="term" value="F:RNA polymerase II cis-regulatory region sequence-specific DNA binding"/>
    <property type="evidence" value="ECO:0007669"/>
    <property type="project" value="TreeGrafter"/>
</dbReference>
<dbReference type="SMART" id="SM00355">
    <property type="entry name" value="ZnF_C2H2"/>
    <property type="match status" value="2"/>
</dbReference>
<dbReference type="Gene3D" id="3.30.160.60">
    <property type="entry name" value="Classic Zinc Finger"/>
    <property type="match status" value="2"/>
</dbReference>
<protein>
    <recommendedName>
        <fullName evidence="6">C2H2-type domain-containing protein</fullName>
    </recommendedName>
</protein>
<feature type="compositionally biased region" description="Polar residues" evidence="5">
    <location>
        <begin position="377"/>
        <end position="399"/>
    </location>
</feature>
<evidence type="ECO:0000256" key="3">
    <source>
        <dbReference type="ARBA" id="ARBA00022833"/>
    </source>
</evidence>
<keyword evidence="1" id="KW-0479">Metal-binding</keyword>
<dbReference type="PROSITE" id="PS00028">
    <property type="entry name" value="ZINC_FINGER_C2H2_1"/>
    <property type="match status" value="1"/>
</dbReference>
<dbReference type="AlphaFoldDB" id="A0AAD4H5Z3"/>
<dbReference type="GO" id="GO:0000981">
    <property type="term" value="F:DNA-binding transcription factor activity, RNA polymerase II-specific"/>
    <property type="evidence" value="ECO:0007669"/>
    <property type="project" value="TreeGrafter"/>
</dbReference>
<dbReference type="SUPFAM" id="SSF57667">
    <property type="entry name" value="beta-beta-alpha zinc fingers"/>
    <property type="match status" value="1"/>
</dbReference>
<name>A0AAD4H5Z3_9FUNG</name>
<keyword evidence="2 4" id="KW-0863">Zinc-finger</keyword>
<organism evidence="7 8">
    <name type="scientific">Linnemannia exigua</name>
    <dbReference type="NCBI Taxonomy" id="604196"/>
    <lineage>
        <taxon>Eukaryota</taxon>
        <taxon>Fungi</taxon>
        <taxon>Fungi incertae sedis</taxon>
        <taxon>Mucoromycota</taxon>
        <taxon>Mortierellomycotina</taxon>
        <taxon>Mortierellomycetes</taxon>
        <taxon>Mortierellales</taxon>
        <taxon>Mortierellaceae</taxon>
        <taxon>Linnemannia</taxon>
    </lineage>
</organism>
<feature type="region of interest" description="Disordered" evidence="5">
    <location>
        <begin position="314"/>
        <end position="407"/>
    </location>
</feature>
<feature type="region of interest" description="Disordered" evidence="5">
    <location>
        <begin position="471"/>
        <end position="520"/>
    </location>
</feature>
<dbReference type="FunFam" id="3.30.160.60:FF:002343">
    <property type="entry name" value="Zinc finger protein 33A"/>
    <property type="match status" value="1"/>
</dbReference>
<comment type="caution">
    <text evidence="7">The sequence shown here is derived from an EMBL/GenBank/DDBJ whole genome shotgun (WGS) entry which is preliminary data.</text>
</comment>
<feature type="region of interest" description="Disordered" evidence="5">
    <location>
        <begin position="220"/>
        <end position="269"/>
    </location>
</feature>
<evidence type="ECO:0000256" key="2">
    <source>
        <dbReference type="ARBA" id="ARBA00022771"/>
    </source>
</evidence>
<feature type="compositionally biased region" description="Low complexity" evidence="5">
    <location>
        <begin position="27"/>
        <end position="42"/>
    </location>
</feature>
<dbReference type="Pfam" id="PF00096">
    <property type="entry name" value="zf-C2H2"/>
    <property type="match status" value="1"/>
</dbReference>
<feature type="compositionally biased region" description="Basic and acidic residues" evidence="5">
    <location>
        <begin position="506"/>
        <end position="520"/>
    </location>
</feature>
<evidence type="ECO:0000313" key="7">
    <source>
        <dbReference type="EMBL" id="KAG0275143.1"/>
    </source>
</evidence>
<feature type="region of interest" description="Disordered" evidence="5">
    <location>
        <begin position="1"/>
        <end position="58"/>
    </location>
</feature>
<feature type="region of interest" description="Disordered" evidence="5">
    <location>
        <begin position="152"/>
        <end position="188"/>
    </location>
</feature>
<dbReference type="PANTHER" id="PTHR23235">
    <property type="entry name" value="KRUEPPEL-LIKE TRANSCRIPTION FACTOR"/>
    <property type="match status" value="1"/>
</dbReference>
<evidence type="ECO:0000256" key="5">
    <source>
        <dbReference type="SAM" id="MobiDB-lite"/>
    </source>
</evidence>
<proteinExistence type="predicted"/>
<feature type="domain" description="C2H2-type" evidence="6">
    <location>
        <begin position="93"/>
        <end position="118"/>
    </location>
</feature>
<dbReference type="GO" id="GO:0008270">
    <property type="term" value="F:zinc ion binding"/>
    <property type="evidence" value="ECO:0007669"/>
    <property type="project" value="UniProtKB-KW"/>
</dbReference>
<evidence type="ECO:0000256" key="4">
    <source>
        <dbReference type="PROSITE-ProRule" id="PRU00042"/>
    </source>
</evidence>
<dbReference type="InterPro" id="IPR013087">
    <property type="entry name" value="Znf_C2H2_type"/>
</dbReference>
<feature type="compositionally biased region" description="Polar residues" evidence="5">
    <location>
        <begin position="174"/>
        <end position="183"/>
    </location>
</feature>
<reference evidence="7" key="1">
    <citation type="journal article" date="2020" name="Fungal Divers.">
        <title>Resolving the Mortierellaceae phylogeny through synthesis of multi-gene phylogenetics and phylogenomics.</title>
        <authorList>
            <person name="Vandepol N."/>
            <person name="Liber J."/>
            <person name="Desiro A."/>
            <person name="Na H."/>
            <person name="Kennedy M."/>
            <person name="Barry K."/>
            <person name="Grigoriev I.V."/>
            <person name="Miller A.N."/>
            <person name="O'Donnell K."/>
            <person name="Stajich J.E."/>
            <person name="Bonito G."/>
        </authorList>
    </citation>
    <scope>NUCLEOTIDE SEQUENCE</scope>
    <source>
        <strain evidence="7">NRRL 28262</strain>
    </source>
</reference>
<dbReference type="InterPro" id="IPR036236">
    <property type="entry name" value="Znf_C2H2_sf"/>
</dbReference>
<sequence>MPAVPIKYQDPMDHPYQDNGSSHEHYSSGSSSSSKQTSPAPSNRSDSNRDSPALKGSKGKLFQCSGFGDCRMVFTRSEHLARHARKHTGEKPFQCVVDGCKRMFSRFDNMVQHTQTHTKGARRESSAGIASKIAVETRRKSDAGLLEPAVAVNGGSSSSSSTRPVTKTLKTKRSSVSSMSGSEAQVAARKNRIHSLPLLNLTSSASNDDCDITVAVKDDVSSTSSSPLSGAFTTSSTKTQNKESGKSRKKAKVATTSQRKGSVGSAFSSSTSMSWYASKLHHKSSADHGLGHFGRRGSLDAHLPPLSRYPFDYTMDPSDYRRPRHPLSPERSSHSEDEEDSDDMGSSMSQRSRRHQPSWGGMVDSMDSITLPPLRSSDGSSSHLTRLPSITSGYRTHSGSFGHRHDREPYAPKIRRLSLADLEAPIYKTKKVVDHSMQVHQAKFEGVDVSEDEIHALEAFGELWAQGRDMGMGETAGTSSSTMSSSSSALRPAIKSEFSQPTPGLDHGRRSPRANDDKDFSVLAMTAMDLD</sequence>
<evidence type="ECO:0000259" key="6">
    <source>
        <dbReference type="PROSITE" id="PS50157"/>
    </source>
</evidence>
<feature type="compositionally biased region" description="Basic and acidic residues" evidence="5">
    <location>
        <begin position="10"/>
        <end position="26"/>
    </location>
</feature>
<accession>A0AAD4H5Z3</accession>
<dbReference type="EMBL" id="JAAAIL010000517">
    <property type="protein sequence ID" value="KAG0275143.1"/>
    <property type="molecule type" value="Genomic_DNA"/>
</dbReference>
<dbReference type="Proteomes" id="UP001194580">
    <property type="component" value="Unassembled WGS sequence"/>
</dbReference>
<feature type="domain" description="C2H2-type" evidence="6">
    <location>
        <begin position="62"/>
        <end position="92"/>
    </location>
</feature>
<dbReference type="PANTHER" id="PTHR23235:SF127">
    <property type="entry name" value="TRANSCRIPTION FACTOR, PUTATIVE (AFU_ORTHOLOGUE AFUA_3G09820)-RELATED"/>
    <property type="match status" value="1"/>
</dbReference>
<gene>
    <name evidence="7" type="ORF">BGZ95_009133</name>
</gene>
<feature type="compositionally biased region" description="Low complexity" evidence="5">
    <location>
        <begin position="472"/>
        <end position="489"/>
    </location>
</feature>
<keyword evidence="8" id="KW-1185">Reference proteome</keyword>
<evidence type="ECO:0000256" key="1">
    <source>
        <dbReference type="ARBA" id="ARBA00022723"/>
    </source>
</evidence>
<evidence type="ECO:0000313" key="8">
    <source>
        <dbReference type="Proteomes" id="UP001194580"/>
    </source>
</evidence>